<dbReference type="Gene3D" id="3.40.605.10">
    <property type="entry name" value="Aldehyde Dehydrogenase, Chain A, domain 1"/>
    <property type="match status" value="1"/>
</dbReference>
<dbReference type="InterPro" id="IPR016161">
    <property type="entry name" value="Ald_DH/histidinol_DH"/>
</dbReference>
<keyword evidence="11" id="KW-1185">Reference proteome</keyword>
<gene>
    <name evidence="10" type="ORF">CORT_0B08050</name>
</gene>
<dbReference type="CDD" id="cd07103">
    <property type="entry name" value="ALDH_F5_SSADH_GabD"/>
    <property type="match status" value="1"/>
</dbReference>
<dbReference type="GO" id="GO:0009450">
    <property type="term" value="P:gamma-aminobutyric acid catabolic process"/>
    <property type="evidence" value="ECO:0007669"/>
    <property type="project" value="UniProtKB-UniPathway"/>
</dbReference>
<evidence type="ECO:0000313" key="10">
    <source>
        <dbReference type="EMBL" id="CCG22510.1"/>
    </source>
</evidence>
<evidence type="ECO:0000256" key="6">
    <source>
        <dbReference type="PROSITE-ProRule" id="PRU10007"/>
    </source>
</evidence>
<feature type="active site" evidence="6">
    <location>
        <position position="278"/>
    </location>
</feature>
<evidence type="ECO:0000256" key="1">
    <source>
        <dbReference type="ARBA" id="ARBA00005176"/>
    </source>
</evidence>
<dbReference type="EMBL" id="HE681720">
    <property type="protein sequence ID" value="CCG22510.1"/>
    <property type="molecule type" value="Genomic_DNA"/>
</dbReference>
<reference evidence="10 11" key="1">
    <citation type="journal article" date="2012" name="PLoS ONE">
        <title>Sequence and analysis of the genome of the pathogenic yeast Candida orthopsilosis.</title>
        <authorList>
            <person name="Riccombeni A."/>
            <person name="Vidanes G."/>
            <person name="Proux-Wera E."/>
            <person name="Wolfe K.H."/>
            <person name="Butler G."/>
        </authorList>
    </citation>
    <scope>NUCLEOTIDE SEQUENCE [LARGE SCALE GENOMIC DNA]</scope>
    <source>
        <strain evidence="10 11">Co 90-125</strain>
    </source>
</reference>
<proteinExistence type="inferred from homology"/>
<organism evidence="10 11">
    <name type="scientific">Candida orthopsilosis (strain 90-125)</name>
    <name type="common">Yeast</name>
    <dbReference type="NCBI Taxonomy" id="1136231"/>
    <lineage>
        <taxon>Eukaryota</taxon>
        <taxon>Fungi</taxon>
        <taxon>Dikarya</taxon>
        <taxon>Ascomycota</taxon>
        <taxon>Saccharomycotina</taxon>
        <taxon>Pichiomycetes</taxon>
        <taxon>Debaryomycetaceae</taxon>
        <taxon>Candida/Lodderomyces clade</taxon>
        <taxon>Candida</taxon>
    </lineage>
</organism>
<dbReference type="InterPro" id="IPR050740">
    <property type="entry name" value="Aldehyde_DH_Superfamily"/>
</dbReference>
<dbReference type="Pfam" id="PF00171">
    <property type="entry name" value="Aldedh"/>
    <property type="match status" value="1"/>
</dbReference>
<dbReference type="FunFam" id="3.40.605.10:FF:000005">
    <property type="entry name" value="Succinate-semialdehyde dehydrogenase I"/>
    <property type="match status" value="1"/>
</dbReference>
<dbReference type="PANTHER" id="PTHR43353:SF5">
    <property type="entry name" value="SUCCINATE-SEMIALDEHYDE DEHYDROGENASE, MITOCHONDRIAL"/>
    <property type="match status" value="1"/>
</dbReference>
<dbReference type="InterPro" id="IPR016163">
    <property type="entry name" value="Ald_DH_C"/>
</dbReference>
<evidence type="ECO:0000256" key="5">
    <source>
        <dbReference type="ARBA" id="ARBA00052698"/>
    </source>
</evidence>
<dbReference type="GO" id="GO:0036243">
    <property type="term" value="F:succinate-semialdehyde dehydrogenase (NADP+) activity"/>
    <property type="evidence" value="ECO:0007669"/>
    <property type="project" value="RHEA"/>
</dbReference>
<sequence>MFSKRLYSTIQNSSRMASVLKNKDLLKTQGFINNEWVNSSSGDTFDVQNPALEPKKEAHLATVQSMSADDFEHAIAAASEAFKTFGKTNGRYRSNLLYKFYELMLEHQDDLAKLVVLENGKPYADALGEVKYAASFFQWYSEQAPTVQGDILQSGNPNNINILALKQPIGVCGIMTPWNFPLAMITRKLGAAVAAGCTTVIKPATETPLSAFALAQLSIDAGFPKGVINILASHEPAKVGKLICEHPTIKKVSFTGSTRVGKLLMQQSASTLKKVSLELGGNAPFIIFEDADLDKAVTGAIASKFRSSGQTCICANRIFVHESIYDEFTTKFVKQLKEHIVLGNGLDKNTTYGPLIHQGSMEKIRSQLKDALDKGAKLLLGGDKRPDLGENFHDLTVLGNVTPDMEIFNEETFGPLAPFIKFSTEEEVLKLANDTPVGLSGYFYSKDLDRVFRVAEALEVGMVGVNTGAISEAALPFGGIKESGFGREGSKFGVQDYMIIKGVVLGKNE</sequence>
<protein>
    <recommendedName>
        <fullName evidence="8">Succinate-semialdehyde dehydrogenase</fullName>
        <ecNumber evidence="8">1.2.1.16</ecNumber>
    </recommendedName>
</protein>
<dbReference type="GeneID" id="14538393"/>
<dbReference type="eggNOG" id="KOG2451">
    <property type="taxonomic scope" value="Eukaryota"/>
</dbReference>
<dbReference type="EC" id="1.2.1.16" evidence="8"/>
<dbReference type="SUPFAM" id="SSF53720">
    <property type="entry name" value="ALDH-like"/>
    <property type="match status" value="1"/>
</dbReference>
<dbReference type="GO" id="GO:0005737">
    <property type="term" value="C:cytoplasm"/>
    <property type="evidence" value="ECO:0007669"/>
    <property type="project" value="TreeGrafter"/>
</dbReference>
<dbReference type="InterPro" id="IPR016162">
    <property type="entry name" value="Ald_DH_N"/>
</dbReference>
<dbReference type="PROSITE" id="PS00070">
    <property type="entry name" value="ALDEHYDE_DEHYDR_CYS"/>
    <property type="match status" value="1"/>
</dbReference>
<evidence type="ECO:0000313" key="11">
    <source>
        <dbReference type="Proteomes" id="UP000005018"/>
    </source>
</evidence>
<keyword evidence="3 7" id="KW-0560">Oxidoreductase</keyword>
<dbReference type="PANTHER" id="PTHR43353">
    <property type="entry name" value="SUCCINATE-SEMIALDEHYDE DEHYDROGENASE, MITOCHONDRIAL"/>
    <property type="match status" value="1"/>
</dbReference>
<dbReference type="InterPro" id="IPR015590">
    <property type="entry name" value="Aldehyde_DH_dom"/>
</dbReference>
<comment type="catalytic activity">
    <reaction evidence="5 8">
        <text>succinate semialdehyde + NAD(+) + H2O = succinate + NADH + 2 H(+)</text>
        <dbReference type="Rhea" id="RHEA:13217"/>
        <dbReference type="ChEBI" id="CHEBI:15377"/>
        <dbReference type="ChEBI" id="CHEBI:15378"/>
        <dbReference type="ChEBI" id="CHEBI:30031"/>
        <dbReference type="ChEBI" id="CHEBI:57540"/>
        <dbReference type="ChEBI" id="CHEBI:57706"/>
        <dbReference type="ChEBI" id="CHEBI:57945"/>
        <dbReference type="EC" id="1.2.1.16"/>
    </reaction>
</comment>
<name>H8X1V4_CANO9</name>
<comment type="similarity">
    <text evidence="2 7">Belongs to the aldehyde dehydrogenase family.</text>
</comment>
<dbReference type="PROSITE" id="PS00687">
    <property type="entry name" value="ALDEHYDE_DEHYDR_GLU"/>
    <property type="match status" value="1"/>
</dbReference>
<dbReference type="UniPathway" id="UPA00733"/>
<dbReference type="OrthoDB" id="310895at2759"/>
<dbReference type="RefSeq" id="XP_003867946.1">
    <property type="nucleotide sequence ID" value="XM_003867898.1"/>
</dbReference>
<dbReference type="Proteomes" id="UP000005018">
    <property type="component" value="Chromosome 2"/>
</dbReference>
<dbReference type="KEGG" id="cot:CORT_0B08050"/>
<dbReference type="InterPro" id="IPR010102">
    <property type="entry name" value="Succ_semiAld_DH"/>
</dbReference>
<evidence type="ECO:0000256" key="2">
    <source>
        <dbReference type="ARBA" id="ARBA00009986"/>
    </source>
</evidence>
<dbReference type="NCBIfam" id="TIGR01780">
    <property type="entry name" value="SSADH"/>
    <property type="match status" value="1"/>
</dbReference>
<evidence type="ECO:0000256" key="4">
    <source>
        <dbReference type="ARBA" id="ARBA00050387"/>
    </source>
</evidence>
<accession>H8X1V4</accession>
<dbReference type="FunFam" id="3.40.309.10:FF:000004">
    <property type="entry name" value="Succinate-semialdehyde dehydrogenase I"/>
    <property type="match status" value="1"/>
</dbReference>
<dbReference type="GO" id="GO:0004777">
    <property type="term" value="F:succinate-semialdehyde dehydrogenase (NAD+) activity"/>
    <property type="evidence" value="ECO:0007669"/>
    <property type="project" value="UniProtKB-UniRule"/>
</dbReference>
<feature type="domain" description="Aldehyde dehydrogenase" evidence="9">
    <location>
        <begin position="36"/>
        <end position="502"/>
    </location>
</feature>
<dbReference type="Gene3D" id="3.40.309.10">
    <property type="entry name" value="Aldehyde Dehydrogenase, Chain A, domain 2"/>
    <property type="match status" value="1"/>
</dbReference>
<evidence type="ECO:0000256" key="8">
    <source>
        <dbReference type="RuleBase" id="RU365091"/>
    </source>
</evidence>
<evidence type="ECO:0000256" key="7">
    <source>
        <dbReference type="RuleBase" id="RU003345"/>
    </source>
</evidence>
<dbReference type="AlphaFoldDB" id="H8X1V4"/>
<dbReference type="InterPro" id="IPR029510">
    <property type="entry name" value="Ald_DH_CS_GLU"/>
</dbReference>
<dbReference type="InterPro" id="IPR016160">
    <property type="entry name" value="Ald_DH_CS_CYS"/>
</dbReference>
<comment type="pathway">
    <text evidence="1 8">Amino-acid degradation; 4-aminobutanoate degradation.</text>
</comment>
<comment type="catalytic activity">
    <reaction evidence="4 8">
        <text>succinate semialdehyde + NADP(+) + H2O = succinate + NADPH + 2 H(+)</text>
        <dbReference type="Rhea" id="RHEA:13213"/>
        <dbReference type="ChEBI" id="CHEBI:15377"/>
        <dbReference type="ChEBI" id="CHEBI:15378"/>
        <dbReference type="ChEBI" id="CHEBI:30031"/>
        <dbReference type="ChEBI" id="CHEBI:57706"/>
        <dbReference type="ChEBI" id="CHEBI:57783"/>
        <dbReference type="ChEBI" id="CHEBI:58349"/>
        <dbReference type="EC" id="1.2.1.16"/>
    </reaction>
</comment>
<evidence type="ECO:0000256" key="3">
    <source>
        <dbReference type="ARBA" id="ARBA00023002"/>
    </source>
</evidence>
<dbReference type="HOGENOM" id="CLU_005391_5_3_1"/>
<evidence type="ECO:0000259" key="9">
    <source>
        <dbReference type="Pfam" id="PF00171"/>
    </source>
</evidence>